<name>A0A0A9YPR8_LYGHE</name>
<dbReference type="AlphaFoldDB" id="A0A0A9YPR8"/>
<reference evidence="1" key="2">
    <citation type="submission" date="2014-07" db="EMBL/GenBank/DDBJ databases">
        <authorList>
            <person name="Hull J."/>
        </authorList>
    </citation>
    <scope>NUCLEOTIDE SEQUENCE</scope>
</reference>
<reference evidence="1" key="1">
    <citation type="journal article" date="2014" name="PLoS ONE">
        <title>Transcriptome-Based Identification of ABC Transporters in the Western Tarnished Plant Bug Lygus hesperus.</title>
        <authorList>
            <person name="Hull J.J."/>
            <person name="Chaney K."/>
            <person name="Geib S.M."/>
            <person name="Fabrick J.A."/>
            <person name="Brent C.S."/>
            <person name="Walsh D."/>
            <person name="Lavine L.C."/>
        </authorList>
    </citation>
    <scope>NUCLEOTIDE SEQUENCE</scope>
</reference>
<protein>
    <submittedName>
        <fullName evidence="1">Putative beta-galactosidase 10</fullName>
    </submittedName>
</protein>
<dbReference type="EMBL" id="GBHO01008562">
    <property type="protein sequence ID" value="JAG35042.1"/>
    <property type="molecule type" value="Transcribed_RNA"/>
</dbReference>
<proteinExistence type="predicted"/>
<accession>A0A0A9YPR8</accession>
<evidence type="ECO:0000313" key="1">
    <source>
        <dbReference type="EMBL" id="JAG35042.1"/>
    </source>
</evidence>
<gene>
    <name evidence="1" type="ORF">CM83_53015</name>
</gene>
<sequence length="109" mass="12038">MTIATEHYTVNSGVSESIIKMSSQKTQNCRMLPSGTDRQQTKMRLASSSLTDGTISIQPCWLASFDPDPLRVGIASRKIRPQTAASTSRLVARGMEARSWTEFNSRDLS</sequence>
<organism evidence="1">
    <name type="scientific">Lygus hesperus</name>
    <name type="common">Western plant bug</name>
    <dbReference type="NCBI Taxonomy" id="30085"/>
    <lineage>
        <taxon>Eukaryota</taxon>
        <taxon>Metazoa</taxon>
        <taxon>Ecdysozoa</taxon>
        <taxon>Arthropoda</taxon>
        <taxon>Hexapoda</taxon>
        <taxon>Insecta</taxon>
        <taxon>Pterygota</taxon>
        <taxon>Neoptera</taxon>
        <taxon>Paraneoptera</taxon>
        <taxon>Hemiptera</taxon>
        <taxon>Heteroptera</taxon>
        <taxon>Panheteroptera</taxon>
        <taxon>Cimicomorpha</taxon>
        <taxon>Miridae</taxon>
        <taxon>Mirini</taxon>
        <taxon>Lygus</taxon>
    </lineage>
</organism>